<dbReference type="EMBL" id="KB932202">
    <property type="protein sequence ID" value="KCV71686.1"/>
    <property type="molecule type" value="Genomic_DNA"/>
</dbReference>
<dbReference type="Gene3D" id="3.30.40.10">
    <property type="entry name" value="Zinc/RING finger domain, C3HC4 (zinc finger)"/>
    <property type="match status" value="1"/>
</dbReference>
<dbReference type="STRING" id="691883.A0A058ZCM0"/>
<gene>
    <name evidence="2" type="ORF">H696_01110</name>
</gene>
<organism evidence="2">
    <name type="scientific">Fonticula alba</name>
    <name type="common">Slime mold</name>
    <dbReference type="NCBI Taxonomy" id="691883"/>
    <lineage>
        <taxon>Eukaryota</taxon>
        <taxon>Rotosphaerida</taxon>
        <taxon>Fonticulaceae</taxon>
        <taxon>Fonticula</taxon>
    </lineage>
</organism>
<dbReference type="OrthoDB" id="660555at2759"/>
<evidence type="ECO:0000256" key="1">
    <source>
        <dbReference type="SAM" id="MobiDB-lite"/>
    </source>
</evidence>
<dbReference type="AlphaFoldDB" id="A0A058ZCM0"/>
<reference evidence="2" key="1">
    <citation type="submission" date="2013-04" db="EMBL/GenBank/DDBJ databases">
        <title>The Genome Sequence of Fonticula alba ATCC 38817.</title>
        <authorList>
            <consortium name="The Broad Institute Genomics Platform"/>
            <person name="Russ C."/>
            <person name="Cuomo C."/>
            <person name="Burger G."/>
            <person name="Gray M.W."/>
            <person name="Holland P.W.H."/>
            <person name="King N."/>
            <person name="Lang F.B.F."/>
            <person name="Roger A.J."/>
            <person name="Ruiz-Trillo I."/>
            <person name="Brown M."/>
            <person name="Walker B."/>
            <person name="Young S."/>
            <person name="Zeng Q."/>
            <person name="Gargeya S."/>
            <person name="Fitzgerald M."/>
            <person name="Haas B."/>
            <person name="Abouelleil A."/>
            <person name="Allen A.W."/>
            <person name="Alvarado L."/>
            <person name="Arachchi H.M."/>
            <person name="Berlin A.M."/>
            <person name="Chapman S.B."/>
            <person name="Gainer-Dewar J."/>
            <person name="Goldberg J."/>
            <person name="Griggs A."/>
            <person name="Gujja S."/>
            <person name="Hansen M."/>
            <person name="Howarth C."/>
            <person name="Imamovic A."/>
            <person name="Ireland A."/>
            <person name="Larimer J."/>
            <person name="McCowan C."/>
            <person name="Murphy C."/>
            <person name="Pearson M."/>
            <person name="Poon T.W."/>
            <person name="Priest M."/>
            <person name="Roberts A."/>
            <person name="Saif S."/>
            <person name="Shea T."/>
            <person name="Sisk P."/>
            <person name="Sykes S."/>
            <person name="Wortman J."/>
            <person name="Nusbaum C."/>
            <person name="Birren B."/>
        </authorList>
    </citation>
    <scope>NUCLEOTIDE SEQUENCE [LARGE SCALE GENOMIC DNA]</scope>
    <source>
        <strain evidence="2">ATCC 38817</strain>
    </source>
</reference>
<keyword evidence="3" id="KW-1185">Reference proteome</keyword>
<sequence>MTGPDSYPGAKAMAPSPFMVAKAGPVCSIPLPSTDTRFLITPTRSRGGSGCGPADPGSDRPPSLAEGLFCCSQIDCTNGQSFSSITPAKQYGSIPSNTRATDLPGPPRSPGDLRLHSACLIRCLVDGYLRVGHLFSLALAVQSLSLEQLAAAVSLFQNAAVTGFVLFRECVDRLADTGEPGSPAFITALGALVHAFPSGPSGSPEIEGACTQNCALLAIRRASRALVDRLPAGLTPVEVDEVRNVLDVLLALAALAGADAPTDFEAELGSVFRRQTADAPPGGHHSAFVQIHRLLFSGHSGSALRRFFARLTTDRGHFAQWFVQFRINHPIPVPCSMEEGYGWPSLHLAAFAGWADGVLFLLPLGANACLRASSVGERAAWFGGESPFHIIFHRIGQLLGFLVGTALGTTAGPPSPADAFLLSWHRGHSVETPAPVRQSLSDLDGLLECLAILLTFLASDLGSTPADAGDASFHLATSFAAGALLTPDALGKTCLSRLLDALGPGPGRALLALRTGSPAIPSAPGAPPLAVAAALSHVGDLLRTHAPAGVLSELIRSTVVSSTAPQSVFLLVRECEVQAALTEPLPAAKMTMVELQLLALALIAPASTLGDPLATQALACGLCQGEVFALAGRRLRALVSIWEWLCTPSNPSTLDGDASAALISGESALSMTGLLPTSTLQLRMSVDGHLPGGGPGPGLLEIACISLEDLRDGSQMAQLLSTFIALFPAADNWIDPDHAARAVFLHIVAPAAGPESSALCQATCEELLGRCPHATSCVARRALLLGLGSQQFLALLEAEDRDCQIAGPVGSLVTSPAVPLSPGESAPSVGAAVNDTESTHPDHNPEAGELSSPTLSILQADTGGSPSNPERSAWAECPCCQFDLRDFHRQAAESHVAGCLEGQSAGLLPAAWEEFALCLSEISDLTSSSLGEGPVPDQYSALPRLRLQASEGRECLICTDLLSTNEAVIMTACMCVYHSACIRSWWDSPVGRDPGGRAGKCVVHHQDA</sequence>
<dbReference type="SUPFAM" id="SSF57850">
    <property type="entry name" value="RING/U-box"/>
    <property type="match status" value="1"/>
</dbReference>
<accession>A0A058ZCM0</accession>
<evidence type="ECO:0000313" key="2">
    <source>
        <dbReference type="EMBL" id="KCV71686.1"/>
    </source>
</evidence>
<protein>
    <recommendedName>
        <fullName evidence="4">RING-type domain-containing protein</fullName>
    </recommendedName>
</protein>
<proteinExistence type="predicted"/>
<feature type="region of interest" description="Disordered" evidence="1">
    <location>
        <begin position="816"/>
        <end position="850"/>
    </location>
</feature>
<feature type="compositionally biased region" description="Basic and acidic residues" evidence="1">
    <location>
        <begin position="837"/>
        <end position="846"/>
    </location>
</feature>
<dbReference type="Proteomes" id="UP000030693">
    <property type="component" value="Unassembled WGS sequence"/>
</dbReference>
<dbReference type="InterPro" id="IPR013083">
    <property type="entry name" value="Znf_RING/FYVE/PHD"/>
</dbReference>
<dbReference type="GeneID" id="20525835"/>
<evidence type="ECO:0008006" key="4">
    <source>
        <dbReference type="Google" id="ProtNLM"/>
    </source>
</evidence>
<evidence type="ECO:0000313" key="3">
    <source>
        <dbReference type="Proteomes" id="UP000030693"/>
    </source>
</evidence>
<name>A0A058ZCM0_FONAL</name>
<dbReference type="RefSeq" id="XP_009493264.1">
    <property type="nucleotide sequence ID" value="XM_009494989.1"/>
</dbReference>